<gene>
    <name evidence="3" type="ORF">J5474_10405</name>
</gene>
<sequence length="84" mass="9653">MRLVFLLYLFLATASAQADPLTVPDLRERMEGWHTVQAFDCRDVSCRRLRSCEEACFKLIQCGQSKRDGDHDGIPCENLCRSRC</sequence>
<name>A0A940S3L2_9RHOB</name>
<evidence type="ECO:0000256" key="1">
    <source>
        <dbReference type="SAM" id="SignalP"/>
    </source>
</evidence>
<reference evidence="3" key="1">
    <citation type="submission" date="2021-03" db="EMBL/GenBank/DDBJ databases">
        <title>Sagittula salina sp. nov. strain M10.9X isolated from the marine waste.</title>
        <authorList>
            <person name="Satari L."/>
            <person name="Molina-Menor E."/>
            <person name="Vidal-Verdu A."/>
            <person name="Pascual J."/>
            <person name="Pereto J."/>
            <person name="Porcar M."/>
        </authorList>
    </citation>
    <scope>NUCLEOTIDE SEQUENCE</scope>
    <source>
        <strain evidence="3">M10.9X</strain>
    </source>
</reference>
<keyword evidence="1" id="KW-0732">Signal</keyword>
<protein>
    <submittedName>
        <fullName evidence="3">Excalibur calcium-binding domain-containing protein</fullName>
    </submittedName>
</protein>
<evidence type="ECO:0000259" key="2">
    <source>
        <dbReference type="Pfam" id="PF05901"/>
    </source>
</evidence>
<comment type="caution">
    <text evidence="3">The sequence shown here is derived from an EMBL/GenBank/DDBJ whole genome shotgun (WGS) entry which is preliminary data.</text>
</comment>
<dbReference type="InterPro" id="IPR008613">
    <property type="entry name" value="Excalibur_Ca-bd_domain"/>
</dbReference>
<dbReference type="EMBL" id="JAGISH010000005">
    <property type="protein sequence ID" value="MBP0482900.1"/>
    <property type="molecule type" value="Genomic_DNA"/>
</dbReference>
<organism evidence="3 4">
    <name type="scientific">Sagittula salina</name>
    <dbReference type="NCBI Taxonomy" id="2820268"/>
    <lineage>
        <taxon>Bacteria</taxon>
        <taxon>Pseudomonadati</taxon>
        <taxon>Pseudomonadota</taxon>
        <taxon>Alphaproteobacteria</taxon>
        <taxon>Rhodobacterales</taxon>
        <taxon>Roseobacteraceae</taxon>
        <taxon>Sagittula</taxon>
    </lineage>
</organism>
<feature type="domain" description="Excalibur calcium-binding" evidence="2">
    <location>
        <begin position="45"/>
        <end position="77"/>
    </location>
</feature>
<feature type="signal peptide" evidence="1">
    <location>
        <begin position="1"/>
        <end position="18"/>
    </location>
</feature>
<accession>A0A940S3L2</accession>
<proteinExistence type="predicted"/>
<evidence type="ECO:0000313" key="4">
    <source>
        <dbReference type="Proteomes" id="UP000675940"/>
    </source>
</evidence>
<dbReference type="Proteomes" id="UP000675940">
    <property type="component" value="Unassembled WGS sequence"/>
</dbReference>
<keyword evidence="4" id="KW-1185">Reference proteome</keyword>
<dbReference type="Pfam" id="PF05901">
    <property type="entry name" value="Excalibur"/>
    <property type="match status" value="1"/>
</dbReference>
<feature type="chain" id="PRO_5037601825" evidence="1">
    <location>
        <begin position="19"/>
        <end position="84"/>
    </location>
</feature>
<evidence type="ECO:0000313" key="3">
    <source>
        <dbReference type="EMBL" id="MBP0482900.1"/>
    </source>
</evidence>
<dbReference type="AlphaFoldDB" id="A0A940S3L2"/>